<accession>A0A841H7F1</accession>
<dbReference type="AlphaFoldDB" id="A0A841H7F1"/>
<dbReference type="Proteomes" id="UP000582837">
    <property type="component" value="Unassembled WGS sequence"/>
</dbReference>
<keyword evidence="3" id="KW-1185">Reference proteome</keyword>
<dbReference type="EMBL" id="JACHIA010000038">
    <property type="protein sequence ID" value="MBB6074060.1"/>
    <property type="molecule type" value="Genomic_DNA"/>
</dbReference>
<feature type="signal peptide" evidence="1">
    <location>
        <begin position="1"/>
        <end position="20"/>
    </location>
</feature>
<evidence type="ECO:0000313" key="2">
    <source>
        <dbReference type="EMBL" id="MBB6074060.1"/>
    </source>
</evidence>
<dbReference type="RefSeq" id="WP_170039239.1">
    <property type="nucleotide sequence ID" value="NZ_JABDTL010000002.1"/>
</dbReference>
<evidence type="ECO:0000256" key="1">
    <source>
        <dbReference type="SAM" id="SignalP"/>
    </source>
</evidence>
<organism evidence="2 3">
    <name type="scientific">Longimicrobium terrae</name>
    <dbReference type="NCBI Taxonomy" id="1639882"/>
    <lineage>
        <taxon>Bacteria</taxon>
        <taxon>Pseudomonadati</taxon>
        <taxon>Gemmatimonadota</taxon>
        <taxon>Longimicrobiia</taxon>
        <taxon>Longimicrobiales</taxon>
        <taxon>Longimicrobiaceae</taxon>
        <taxon>Longimicrobium</taxon>
    </lineage>
</organism>
<feature type="chain" id="PRO_5032578891" evidence="1">
    <location>
        <begin position="21"/>
        <end position="157"/>
    </location>
</feature>
<sequence>MMIRRLALLLSIALAAPAAAQDFVPADSALIANHALTEAEIGRVVALAERADSVFRAAPDAFAGIHSKEDGPYTIDGIAVRYGSNAAFRAELERAGITAREFVLTMAAIVSALRASMEESERRDALPPVEAANLRLVQALDEPITRMFATLRRVIPG</sequence>
<reference evidence="2 3" key="1">
    <citation type="submission" date="2020-08" db="EMBL/GenBank/DDBJ databases">
        <title>Genomic Encyclopedia of Type Strains, Phase IV (KMG-IV): sequencing the most valuable type-strain genomes for metagenomic binning, comparative biology and taxonomic classification.</title>
        <authorList>
            <person name="Goeker M."/>
        </authorList>
    </citation>
    <scope>NUCLEOTIDE SEQUENCE [LARGE SCALE GENOMIC DNA]</scope>
    <source>
        <strain evidence="2 3">DSM 29007</strain>
    </source>
</reference>
<comment type="caution">
    <text evidence="2">The sequence shown here is derived from an EMBL/GenBank/DDBJ whole genome shotgun (WGS) entry which is preliminary data.</text>
</comment>
<keyword evidence="1" id="KW-0732">Signal</keyword>
<protein>
    <submittedName>
        <fullName evidence="2">Uncharacterized protein</fullName>
    </submittedName>
</protein>
<proteinExistence type="predicted"/>
<evidence type="ECO:0000313" key="3">
    <source>
        <dbReference type="Proteomes" id="UP000582837"/>
    </source>
</evidence>
<gene>
    <name evidence="2" type="ORF">HNQ61_005741</name>
</gene>
<name>A0A841H7F1_9BACT</name>